<evidence type="ECO:0000313" key="2">
    <source>
        <dbReference type="Proteomes" id="UP000003438"/>
    </source>
</evidence>
<accession>D1PQA8</accession>
<dbReference type="Gene3D" id="3.40.50.450">
    <property type="match status" value="1"/>
</dbReference>
<proteinExistence type="predicted"/>
<dbReference type="PANTHER" id="PTHR38440">
    <property type="entry name" value="UPF0398 PROTEIN YPSA"/>
    <property type="match status" value="1"/>
</dbReference>
<sequence length="168" mass="19488">MNYTENEMRRYRCCFTGHRPEKLGVTEEKVKMLLSSAVDDAIEGGISTFITGMARGFDLWAAEMVLQKKERYKQIHLICATPFPGFERSWQEKWRLLYSKIAREADLRVAISDRYYRGCFQKRNEWMVRHSMLVIAAYNGQPGGTRNTMDFAERCGVEVRNILGESNG</sequence>
<name>D1PQA8_9FIRM</name>
<dbReference type="OrthoDB" id="1795759at2"/>
<evidence type="ECO:0000313" key="1">
    <source>
        <dbReference type="EMBL" id="EFB75115.1"/>
    </source>
</evidence>
<reference evidence="1" key="1">
    <citation type="submission" date="2009-12" db="EMBL/GenBank/DDBJ databases">
        <authorList>
            <person name="Weinstock G."/>
            <person name="Sodergren E."/>
            <person name="Clifton S."/>
            <person name="Fulton L."/>
            <person name="Fulton B."/>
            <person name="Courtney L."/>
            <person name="Fronick C."/>
            <person name="Harrison M."/>
            <person name="Strong C."/>
            <person name="Farmer C."/>
            <person name="Delahaunty K."/>
            <person name="Markovic C."/>
            <person name="Hall O."/>
            <person name="Minx P."/>
            <person name="Tomlinson C."/>
            <person name="Mitreva M."/>
            <person name="Nelson J."/>
            <person name="Hou S."/>
            <person name="Wollam A."/>
            <person name="Pepin K.H."/>
            <person name="Johnson M."/>
            <person name="Bhonagiri V."/>
            <person name="Nash W.E."/>
            <person name="Warren W."/>
            <person name="Chinwalla A."/>
            <person name="Mardis E.R."/>
            <person name="Wilson R.K."/>
        </authorList>
    </citation>
    <scope>NUCLEOTIDE SEQUENCE [LARGE SCALE GENOMIC DNA]</scope>
    <source>
        <strain evidence="1">DSM 15176</strain>
    </source>
</reference>
<dbReference type="EMBL" id="ACBY02000034">
    <property type="protein sequence ID" value="EFB75115.1"/>
    <property type="molecule type" value="Genomic_DNA"/>
</dbReference>
<dbReference type="eggNOG" id="COG4474">
    <property type="taxonomic scope" value="Bacteria"/>
</dbReference>
<evidence type="ECO:0008006" key="3">
    <source>
        <dbReference type="Google" id="ProtNLM"/>
    </source>
</evidence>
<dbReference type="InterPro" id="IPR010697">
    <property type="entry name" value="YspA"/>
</dbReference>
<dbReference type="SUPFAM" id="SSF102405">
    <property type="entry name" value="MCP/YpsA-like"/>
    <property type="match status" value="1"/>
</dbReference>
<keyword evidence="2" id="KW-1185">Reference proteome</keyword>
<comment type="caution">
    <text evidence="1">The sequence shown here is derived from an EMBL/GenBank/DDBJ whole genome shotgun (WGS) entry which is preliminary data.</text>
</comment>
<dbReference type="Pfam" id="PF06908">
    <property type="entry name" value="YpsA"/>
    <property type="match status" value="1"/>
</dbReference>
<dbReference type="Proteomes" id="UP000003438">
    <property type="component" value="Unassembled WGS sequence"/>
</dbReference>
<dbReference type="PANTHER" id="PTHR38440:SF1">
    <property type="entry name" value="UPF0398 PROTEIN SPR0331"/>
    <property type="match status" value="1"/>
</dbReference>
<gene>
    <name evidence="1" type="ORF">SUBVAR_06576</name>
</gene>
<protein>
    <recommendedName>
        <fullName evidence="3">DUF1273 family protein</fullName>
    </recommendedName>
</protein>
<dbReference type="HOGENOM" id="CLU_108363_3_0_9"/>
<dbReference type="RefSeq" id="WP_007047938.1">
    <property type="nucleotide sequence ID" value="NZ_GG704770.1"/>
</dbReference>
<dbReference type="AlphaFoldDB" id="D1PQA8"/>
<dbReference type="STRING" id="411471.SUBVAR_06576"/>
<organism evidence="1 2">
    <name type="scientific">Subdoligranulum variabile DSM 15176</name>
    <dbReference type="NCBI Taxonomy" id="411471"/>
    <lineage>
        <taxon>Bacteria</taxon>
        <taxon>Bacillati</taxon>
        <taxon>Bacillota</taxon>
        <taxon>Clostridia</taxon>
        <taxon>Eubacteriales</taxon>
        <taxon>Oscillospiraceae</taxon>
        <taxon>Subdoligranulum</taxon>
    </lineage>
</organism>